<evidence type="ECO:0000256" key="2">
    <source>
        <dbReference type="ARBA" id="ARBA00007324"/>
    </source>
</evidence>
<keyword evidence="5" id="KW-0256">Endoplasmic reticulum</keyword>
<dbReference type="Pfam" id="PF06703">
    <property type="entry name" value="SPC25"/>
    <property type="match status" value="1"/>
</dbReference>
<gene>
    <name evidence="11" type="ORF">BT67DRAFT_463981</name>
</gene>
<dbReference type="GO" id="GO:0006465">
    <property type="term" value="P:signal peptide processing"/>
    <property type="evidence" value="ECO:0007669"/>
    <property type="project" value="InterPro"/>
</dbReference>
<dbReference type="GO" id="GO:0005787">
    <property type="term" value="C:signal peptidase complex"/>
    <property type="evidence" value="ECO:0007669"/>
    <property type="project" value="InterPro"/>
</dbReference>
<comment type="subcellular location">
    <subcellularLocation>
        <location evidence="1">Endoplasmic reticulum membrane</location>
        <topology evidence="1">Multi-pass membrane protein</topology>
    </subcellularLocation>
</comment>
<keyword evidence="7 10" id="KW-0472">Membrane</keyword>
<dbReference type="Proteomes" id="UP001304895">
    <property type="component" value="Unassembled WGS sequence"/>
</dbReference>
<evidence type="ECO:0000313" key="12">
    <source>
        <dbReference type="Proteomes" id="UP001304895"/>
    </source>
</evidence>
<keyword evidence="4 10" id="KW-0812">Transmembrane</keyword>
<dbReference type="PANTHER" id="PTHR13085:SF0">
    <property type="entry name" value="SIGNAL PEPTIDASE COMPLEX SUBUNIT 2"/>
    <property type="match status" value="1"/>
</dbReference>
<proteinExistence type="inferred from homology"/>
<protein>
    <recommendedName>
        <fullName evidence="3">Signal peptidase complex subunit 2</fullName>
    </recommendedName>
</protein>
<evidence type="ECO:0000256" key="8">
    <source>
        <dbReference type="ARBA" id="ARBA00045608"/>
    </source>
</evidence>
<evidence type="ECO:0000256" key="10">
    <source>
        <dbReference type="SAM" id="Phobius"/>
    </source>
</evidence>
<name>A0AAN6ZAG6_9PEZI</name>
<accession>A0AAN6ZAG6</accession>
<evidence type="ECO:0000313" key="11">
    <source>
        <dbReference type="EMBL" id="KAK4131840.1"/>
    </source>
</evidence>
<dbReference type="InterPro" id="IPR009582">
    <property type="entry name" value="Spc2/SPCS2"/>
</dbReference>
<evidence type="ECO:0000256" key="1">
    <source>
        <dbReference type="ARBA" id="ARBA00004477"/>
    </source>
</evidence>
<evidence type="ECO:0000256" key="5">
    <source>
        <dbReference type="ARBA" id="ARBA00022824"/>
    </source>
</evidence>
<feature type="compositionally biased region" description="Low complexity" evidence="9">
    <location>
        <begin position="211"/>
        <end position="221"/>
    </location>
</feature>
<evidence type="ECO:0000256" key="3">
    <source>
        <dbReference type="ARBA" id="ARBA00017057"/>
    </source>
</evidence>
<reference evidence="11" key="1">
    <citation type="journal article" date="2023" name="Mol. Phylogenet. Evol.">
        <title>Genome-scale phylogeny and comparative genomics of the fungal order Sordariales.</title>
        <authorList>
            <person name="Hensen N."/>
            <person name="Bonometti L."/>
            <person name="Westerberg I."/>
            <person name="Brannstrom I.O."/>
            <person name="Guillou S."/>
            <person name="Cros-Aarteil S."/>
            <person name="Calhoun S."/>
            <person name="Haridas S."/>
            <person name="Kuo A."/>
            <person name="Mondo S."/>
            <person name="Pangilinan J."/>
            <person name="Riley R."/>
            <person name="LaButti K."/>
            <person name="Andreopoulos B."/>
            <person name="Lipzen A."/>
            <person name="Chen C."/>
            <person name="Yan M."/>
            <person name="Daum C."/>
            <person name="Ng V."/>
            <person name="Clum A."/>
            <person name="Steindorff A."/>
            <person name="Ohm R.A."/>
            <person name="Martin F."/>
            <person name="Silar P."/>
            <person name="Natvig D.O."/>
            <person name="Lalanne C."/>
            <person name="Gautier V."/>
            <person name="Ament-Velasquez S.L."/>
            <person name="Kruys A."/>
            <person name="Hutchinson M.I."/>
            <person name="Powell A.J."/>
            <person name="Barry K."/>
            <person name="Miller A.N."/>
            <person name="Grigoriev I.V."/>
            <person name="Debuchy R."/>
            <person name="Gladieux P."/>
            <person name="Hiltunen Thoren M."/>
            <person name="Johannesson H."/>
        </authorList>
    </citation>
    <scope>NUCLEOTIDE SEQUENCE</scope>
    <source>
        <strain evidence="11">CBS 123565</strain>
    </source>
</reference>
<feature type="transmembrane region" description="Helical" evidence="10">
    <location>
        <begin position="72"/>
        <end position="93"/>
    </location>
</feature>
<dbReference type="PANTHER" id="PTHR13085">
    <property type="entry name" value="MICROSOMAL SIGNAL PEPTIDASE 25 KDA SUBUNIT"/>
    <property type="match status" value="1"/>
</dbReference>
<evidence type="ECO:0000256" key="9">
    <source>
        <dbReference type="SAM" id="MobiDB-lite"/>
    </source>
</evidence>
<dbReference type="GO" id="GO:0045047">
    <property type="term" value="P:protein targeting to ER"/>
    <property type="evidence" value="ECO:0007669"/>
    <property type="project" value="TreeGrafter"/>
</dbReference>
<reference evidence="11" key="2">
    <citation type="submission" date="2023-05" db="EMBL/GenBank/DDBJ databases">
        <authorList>
            <consortium name="Lawrence Berkeley National Laboratory"/>
            <person name="Steindorff A."/>
            <person name="Hensen N."/>
            <person name="Bonometti L."/>
            <person name="Westerberg I."/>
            <person name="Brannstrom I.O."/>
            <person name="Guillou S."/>
            <person name="Cros-Aarteil S."/>
            <person name="Calhoun S."/>
            <person name="Haridas S."/>
            <person name="Kuo A."/>
            <person name="Mondo S."/>
            <person name="Pangilinan J."/>
            <person name="Riley R."/>
            <person name="Labutti K."/>
            <person name="Andreopoulos B."/>
            <person name="Lipzen A."/>
            <person name="Chen C."/>
            <person name="Yanf M."/>
            <person name="Daum C."/>
            <person name="Ng V."/>
            <person name="Clum A."/>
            <person name="Ohm R."/>
            <person name="Martin F."/>
            <person name="Silar P."/>
            <person name="Natvig D."/>
            <person name="Lalanne C."/>
            <person name="Gautier V."/>
            <person name="Ament-Velasquez S.L."/>
            <person name="Kruys A."/>
            <person name="Hutchinson M.I."/>
            <person name="Powell A.J."/>
            <person name="Barry K."/>
            <person name="Miller A.N."/>
            <person name="Grigoriev I.V."/>
            <person name="Debuchy R."/>
            <person name="Gladieux P."/>
            <person name="Thoren M.H."/>
            <person name="Johannesson H."/>
        </authorList>
    </citation>
    <scope>NUCLEOTIDE SEQUENCE</scope>
    <source>
        <strain evidence="11">CBS 123565</strain>
    </source>
</reference>
<sequence>MASSQEKISVYNLADLKNTTDDAIPNYLNSLHFTQSHRLTDVRLALGYSALALAAACFAWDHHLGFAATTHLTACAVALYTVLNGALTAWMLFAERGAVYEGSAPGPGAGGQGERVRIATATPRRNVPVYEMVVEVVGRDGARTTARVSRGFAEWFDGAGRFVAAPFQEVLASAVPVIGRADPKRAVVKVEGEDAAAAYTPEMLDMLARASAAGSAAETATPSGNGGAKRGGRRRKA</sequence>
<organism evidence="11 12">
    <name type="scientific">Trichocladium antarcticum</name>
    <dbReference type="NCBI Taxonomy" id="1450529"/>
    <lineage>
        <taxon>Eukaryota</taxon>
        <taxon>Fungi</taxon>
        <taxon>Dikarya</taxon>
        <taxon>Ascomycota</taxon>
        <taxon>Pezizomycotina</taxon>
        <taxon>Sordariomycetes</taxon>
        <taxon>Sordariomycetidae</taxon>
        <taxon>Sordariales</taxon>
        <taxon>Chaetomiaceae</taxon>
        <taxon>Trichocladium</taxon>
    </lineage>
</organism>
<feature type="transmembrane region" description="Helical" evidence="10">
    <location>
        <begin position="42"/>
        <end position="60"/>
    </location>
</feature>
<feature type="region of interest" description="Disordered" evidence="9">
    <location>
        <begin position="211"/>
        <end position="237"/>
    </location>
</feature>
<comment type="similarity">
    <text evidence="2">Belongs to the SPCS2 family.</text>
</comment>
<keyword evidence="6 10" id="KW-1133">Transmembrane helix</keyword>
<dbReference type="EMBL" id="MU853421">
    <property type="protein sequence ID" value="KAK4131840.1"/>
    <property type="molecule type" value="Genomic_DNA"/>
</dbReference>
<dbReference type="AlphaFoldDB" id="A0AAN6ZAG6"/>
<keyword evidence="12" id="KW-1185">Reference proteome</keyword>
<evidence type="ECO:0000256" key="7">
    <source>
        <dbReference type="ARBA" id="ARBA00023136"/>
    </source>
</evidence>
<comment type="caution">
    <text evidence="11">The sequence shown here is derived from an EMBL/GenBank/DDBJ whole genome shotgun (WGS) entry which is preliminary data.</text>
</comment>
<evidence type="ECO:0000256" key="6">
    <source>
        <dbReference type="ARBA" id="ARBA00022989"/>
    </source>
</evidence>
<evidence type="ECO:0000256" key="4">
    <source>
        <dbReference type="ARBA" id="ARBA00022692"/>
    </source>
</evidence>
<comment type="function">
    <text evidence="8">Component of the signal peptidase complex (SPC) which catalyzes the cleavage of N-terminal signal sequences from nascent proteins as they are translocated into the lumen of the endoplasmic reticulum. Enhances the enzymatic activity of SPC and facilitates the interactions between different components of the translocation site.</text>
</comment>